<name>A0A6J5N2X3_9CAUD</name>
<evidence type="ECO:0000256" key="1">
    <source>
        <dbReference type="SAM" id="MobiDB-lite"/>
    </source>
</evidence>
<dbReference type="EMBL" id="LR796577">
    <property type="protein sequence ID" value="CAB4153062.1"/>
    <property type="molecule type" value="Genomic_DNA"/>
</dbReference>
<protein>
    <submittedName>
        <fullName evidence="2">Uncharacterized protein</fullName>
    </submittedName>
</protein>
<reference evidence="2" key="1">
    <citation type="submission" date="2020-04" db="EMBL/GenBank/DDBJ databases">
        <authorList>
            <person name="Chiriac C."/>
            <person name="Salcher M."/>
            <person name="Ghai R."/>
            <person name="Kavagutti S V."/>
        </authorList>
    </citation>
    <scope>NUCLEOTIDE SEQUENCE</scope>
</reference>
<proteinExistence type="predicted"/>
<organism evidence="2">
    <name type="scientific">uncultured Caudovirales phage</name>
    <dbReference type="NCBI Taxonomy" id="2100421"/>
    <lineage>
        <taxon>Viruses</taxon>
        <taxon>Duplodnaviria</taxon>
        <taxon>Heunggongvirae</taxon>
        <taxon>Uroviricota</taxon>
        <taxon>Caudoviricetes</taxon>
        <taxon>Peduoviridae</taxon>
        <taxon>Maltschvirus</taxon>
        <taxon>Maltschvirus maltsch</taxon>
    </lineage>
</organism>
<feature type="compositionally biased region" description="Polar residues" evidence="1">
    <location>
        <begin position="160"/>
        <end position="170"/>
    </location>
</feature>
<accession>A0A6J5N2X3</accession>
<feature type="compositionally biased region" description="Polar residues" evidence="1">
    <location>
        <begin position="140"/>
        <end position="149"/>
    </location>
</feature>
<gene>
    <name evidence="2" type="ORF">UFOVP613_47</name>
</gene>
<evidence type="ECO:0000313" key="2">
    <source>
        <dbReference type="EMBL" id="CAB4153062.1"/>
    </source>
</evidence>
<feature type="region of interest" description="Disordered" evidence="1">
    <location>
        <begin position="120"/>
        <end position="191"/>
    </location>
</feature>
<sequence length="191" mass="21414">MAWLRVEAEAPLSPKVALLKNDASRWVWFETICASKRQRPGGMFTSDAHWRKVVNPSVPGALAEMVRAGLLERAGRLCERCREKWADLPEGALIVHDWSDYNLDPTSTERTRRARARYRELRSGAGSEPEVSRSRAATEPLQSRPTMTETKNDTKDETLLVSNRRQSSWRGGSPSPAGEILSALVGKKEEI</sequence>